<gene>
    <name evidence="2" type="ORF">B296_00005934</name>
</gene>
<dbReference type="Proteomes" id="UP000287651">
    <property type="component" value="Unassembled WGS sequence"/>
</dbReference>
<evidence type="ECO:0000313" key="3">
    <source>
        <dbReference type="Proteomes" id="UP000287651"/>
    </source>
</evidence>
<feature type="region of interest" description="Disordered" evidence="1">
    <location>
        <begin position="13"/>
        <end position="34"/>
    </location>
</feature>
<protein>
    <submittedName>
        <fullName evidence="2">Uncharacterized protein</fullName>
    </submittedName>
</protein>
<sequence>MLTWLPCPHALGQQARRRGRPDVLEPGRHKHGRVSRRTIDLTRVMRARSTSPNYRKDDARLVARTKDGVVRYCMISNKEDKGLSESSVDVHYSCNWGHEKLKDSRLVAASKHRFQKLQLVGLSEQNPLLRFHAQLPDTSFSVHLYPVLRTTVLDLWMVV</sequence>
<dbReference type="EMBL" id="AMZH03000432">
    <property type="protein sequence ID" value="RRT83787.1"/>
    <property type="molecule type" value="Genomic_DNA"/>
</dbReference>
<comment type="caution">
    <text evidence="2">The sequence shown here is derived from an EMBL/GenBank/DDBJ whole genome shotgun (WGS) entry which is preliminary data.</text>
</comment>
<name>A0A427B5R7_ENSVE</name>
<proteinExistence type="predicted"/>
<evidence type="ECO:0000256" key="1">
    <source>
        <dbReference type="SAM" id="MobiDB-lite"/>
    </source>
</evidence>
<organism evidence="2 3">
    <name type="scientific">Ensete ventricosum</name>
    <name type="common">Abyssinian banana</name>
    <name type="synonym">Musa ensete</name>
    <dbReference type="NCBI Taxonomy" id="4639"/>
    <lineage>
        <taxon>Eukaryota</taxon>
        <taxon>Viridiplantae</taxon>
        <taxon>Streptophyta</taxon>
        <taxon>Embryophyta</taxon>
        <taxon>Tracheophyta</taxon>
        <taxon>Spermatophyta</taxon>
        <taxon>Magnoliopsida</taxon>
        <taxon>Liliopsida</taxon>
        <taxon>Zingiberales</taxon>
        <taxon>Musaceae</taxon>
        <taxon>Ensete</taxon>
    </lineage>
</organism>
<evidence type="ECO:0000313" key="2">
    <source>
        <dbReference type="EMBL" id="RRT83787.1"/>
    </source>
</evidence>
<accession>A0A427B5R7</accession>
<dbReference type="AlphaFoldDB" id="A0A427B5R7"/>
<reference evidence="2 3" key="1">
    <citation type="journal article" date="2014" name="Agronomy (Basel)">
        <title>A Draft Genome Sequence for Ensete ventricosum, the Drought-Tolerant Tree Against Hunger.</title>
        <authorList>
            <person name="Harrison J."/>
            <person name="Moore K.A."/>
            <person name="Paszkiewicz K."/>
            <person name="Jones T."/>
            <person name="Grant M."/>
            <person name="Ambacheew D."/>
            <person name="Muzemil S."/>
            <person name="Studholme D.J."/>
        </authorList>
    </citation>
    <scope>NUCLEOTIDE SEQUENCE [LARGE SCALE GENOMIC DNA]</scope>
</reference>